<dbReference type="Proteomes" id="UP001236507">
    <property type="component" value="Unassembled WGS sequence"/>
</dbReference>
<evidence type="ECO:0008006" key="4">
    <source>
        <dbReference type="Google" id="ProtNLM"/>
    </source>
</evidence>
<evidence type="ECO:0000313" key="2">
    <source>
        <dbReference type="EMBL" id="MDI9859570.1"/>
    </source>
</evidence>
<feature type="transmembrane region" description="Helical" evidence="1">
    <location>
        <begin position="20"/>
        <end position="37"/>
    </location>
</feature>
<reference evidence="2 3" key="1">
    <citation type="submission" date="2023-05" db="EMBL/GenBank/DDBJ databases">
        <title>Novel species of genus Flectobacillus isolated from stream in China.</title>
        <authorList>
            <person name="Lu H."/>
        </authorList>
    </citation>
    <scope>NUCLEOTIDE SEQUENCE [LARGE SCALE GENOMIC DNA]</scope>
    <source>
        <strain evidence="2 3">KCTC 42575</strain>
    </source>
</reference>
<protein>
    <recommendedName>
        <fullName evidence="4">TIGR02206 family membrane protein</fullName>
    </recommendedName>
</protein>
<feature type="transmembrane region" description="Helical" evidence="1">
    <location>
        <begin position="103"/>
        <end position="123"/>
    </location>
</feature>
<proteinExistence type="predicted"/>
<feature type="transmembrane region" description="Helical" evidence="1">
    <location>
        <begin position="135"/>
        <end position="155"/>
    </location>
</feature>
<keyword evidence="3" id="KW-1185">Reference proteome</keyword>
<sequence length="245" mass="28729">MKYILSLPIFNHTTQNFKALLMLAWGFFPFITVLLFVDSPWFAQNIFDGRYLADVLTLSYFGLLFHHSDAHLRKLLFVMIFLSYLGELIFCNGAGMYDYRTPYVPFYVPFGHSIVYATGYIFAHTQWAARHDKALRPIFIVFYAVVFLLVGYYWNDHFSLLFGLLFFVLVRRKRWQNVYFFIGIAVFTTELIGTYYNCWIWRPITYGGLATANPPLGAVFFYGGGDVLLDKIVWYYERKIQPSLT</sequence>
<feature type="transmembrane region" description="Helical" evidence="1">
    <location>
        <begin position="75"/>
        <end position="97"/>
    </location>
</feature>
<dbReference type="EMBL" id="JASHIF010000008">
    <property type="protein sequence ID" value="MDI9859570.1"/>
    <property type="molecule type" value="Genomic_DNA"/>
</dbReference>
<dbReference type="RefSeq" id="WP_283344482.1">
    <property type="nucleotide sequence ID" value="NZ_JASHIF010000008.1"/>
</dbReference>
<evidence type="ECO:0000313" key="3">
    <source>
        <dbReference type="Proteomes" id="UP001236507"/>
    </source>
</evidence>
<keyword evidence="1" id="KW-0472">Membrane</keyword>
<gene>
    <name evidence="2" type="ORF">QM524_10135</name>
</gene>
<evidence type="ECO:0000256" key="1">
    <source>
        <dbReference type="SAM" id="Phobius"/>
    </source>
</evidence>
<accession>A0ABT6Y7N9</accession>
<keyword evidence="1" id="KW-0812">Transmembrane</keyword>
<name>A0ABT6Y7N9_9BACT</name>
<comment type="caution">
    <text evidence="2">The sequence shown here is derived from an EMBL/GenBank/DDBJ whole genome shotgun (WGS) entry which is preliminary data.</text>
</comment>
<organism evidence="2 3">
    <name type="scientific">Flectobacillus roseus</name>
    <dbReference type="NCBI Taxonomy" id="502259"/>
    <lineage>
        <taxon>Bacteria</taxon>
        <taxon>Pseudomonadati</taxon>
        <taxon>Bacteroidota</taxon>
        <taxon>Cytophagia</taxon>
        <taxon>Cytophagales</taxon>
        <taxon>Flectobacillaceae</taxon>
        <taxon>Flectobacillus</taxon>
    </lineage>
</organism>
<feature type="transmembrane region" description="Helical" evidence="1">
    <location>
        <begin position="175"/>
        <end position="196"/>
    </location>
</feature>
<keyword evidence="1" id="KW-1133">Transmembrane helix</keyword>